<dbReference type="SMART" id="SM00694">
    <property type="entry name" value="DysFC"/>
    <property type="match status" value="2"/>
</dbReference>
<dbReference type="InterPro" id="IPR001079">
    <property type="entry name" value="Galectin_CRD"/>
</dbReference>
<dbReference type="InterPro" id="IPR013320">
    <property type="entry name" value="ConA-like_dom_sf"/>
</dbReference>
<dbReference type="CDD" id="cd00070">
    <property type="entry name" value="GLECT"/>
    <property type="match status" value="1"/>
</dbReference>
<dbReference type="Pfam" id="PF00337">
    <property type="entry name" value="Gal-bind_lectin"/>
    <property type="match status" value="1"/>
</dbReference>
<dbReference type="EMBL" id="JADBJN010000002">
    <property type="protein sequence ID" value="KAG5678461.1"/>
    <property type="molecule type" value="Genomic_DNA"/>
</dbReference>
<dbReference type="InterPro" id="IPR051513">
    <property type="entry name" value="Tectonin_beta-prop"/>
</dbReference>
<reference evidence="6" key="1">
    <citation type="submission" date="2021-03" db="EMBL/GenBank/DDBJ databases">
        <title>Chromosome level genome of the anhydrobiotic midge Polypedilum vanderplanki.</title>
        <authorList>
            <person name="Yoshida Y."/>
            <person name="Kikawada T."/>
            <person name="Gusev O."/>
        </authorList>
    </citation>
    <scope>NUCLEOTIDE SEQUENCE</scope>
    <source>
        <strain evidence="6">NIAS01</strain>
        <tissue evidence="6">Whole body or cell culture</tissue>
    </source>
</reference>
<protein>
    <recommendedName>
        <fullName evidence="5">Galectin domain-containing protein</fullName>
    </recommendedName>
</protein>
<evidence type="ECO:0000256" key="1">
    <source>
        <dbReference type="ARBA" id="ARBA00005966"/>
    </source>
</evidence>
<comment type="caution">
    <text evidence="6">The sequence shown here is derived from an EMBL/GenBank/DDBJ whole genome shotgun (WGS) entry which is preliminary data.</text>
</comment>
<evidence type="ECO:0000259" key="5">
    <source>
        <dbReference type="PROSITE" id="PS51304"/>
    </source>
</evidence>
<organism evidence="6 7">
    <name type="scientific">Polypedilum vanderplanki</name>
    <name type="common">Sleeping chironomid midge</name>
    <dbReference type="NCBI Taxonomy" id="319348"/>
    <lineage>
        <taxon>Eukaryota</taxon>
        <taxon>Metazoa</taxon>
        <taxon>Ecdysozoa</taxon>
        <taxon>Arthropoda</taxon>
        <taxon>Hexapoda</taxon>
        <taxon>Insecta</taxon>
        <taxon>Pterygota</taxon>
        <taxon>Neoptera</taxon>
        <taxon>Endopterygota</taxon>
        <taxon>Diptera</taxon>
        <taxon>Nematocera</taxon>
        <taxon>Chironomoidea</taxon>
        <taxon>Chironomidae</taxon>
        <taxon>Chironominae</taxon>
        <taxon>Polypedilum</taxon>
        <taxon>Polypedilum</taxon>
    </lineage>
</organism>
<accession>A0A9J6C962</accession>
<dbReference type="SMART" id="SM00908">
    <property type="entry name" value="Gal-bind_lectin"/>
    <property type="match status" value="1"/>
</dbReference>
<sequence length="1756" mass="199207">MNEDSKQIHNDGGGGNSGVKTRLRSWVSDFSNEMRKKSNVVQKWVDSINVIDENINCDSNELNINESEPSTSEFEITSTTGSVKEKLSEICNKLNVNEKLKGKKIDLKNLISKTTHKIKRQSSKDTLDMEQQQQQQQQIEVEVSDNLIDKVEQCDDVKVKSESITNISNESENKDNADEEELGKSQNEIKTDTLKVQRCHISVLGRSSSENPNPPSRNRRLTDIGRSFSVAHDPELPIDSSENLIYDADEDVSIAIPSFDISPNVLNNTTNSSNQLDKETLRPSLRPLREHTVSEGHYSPHVLPKNPLLRDSSFQSDSSHCSSVESLLEARKPDAEAILVNLGFGPAQGSDDLLSKIPKRFLKPSQVRGVDTDTFLKNQQLSMNIHENSVLGYRGLLGNPHTPPSDIVRAIMNRFSQNEMQRMASMENISTQRSFKAKICVPNNENSIFSTEIKINNFFQQHYKLKLDYEWPNYNRLNMAPTLLFATNNEGRAYALSTGNTAWREFLYLGLEFKKLSAIPHFIWSIGGDRQVYLHVHSLDVPIRVCEVSYENERWYPGSGWSQSLLPTDRPRFSTEDGLFDRDIQKIHLPSLAWQWDGDWQLDLTLESQPLNHDGWTYAVDFPRQYHPKMSTFTCVRRRKWIRFRKYCALNSWCAINPVHKDPTEEPFIDCSVGGTNLENGLMLVWAVTSHGRVMFRSGCSTISPEGRKWIPISTDCEVSQISVGTTGMVWAACHNGRALVRIGVTRDCKQGKSWLEVKPPRNNLKLTQISVGTNAVWAITNDHHVWFRKGINAATAGISEDTAIGTGWIEMVHHPMSSISVSANDQVFAVGTEDRNIYFRSGISIVDLTGKKWKQIQSQMQMSRNSSNMSLSRRSSTGSDSRHRSLNNLKYQQQESRVSIQEDEEEQSSRSAPAARQKEDLWEKPRPDIIKEENIENAIASSCPVYEVAGRQFKNPRGWSPSVGSVVGVEAHPESDSAVFESESGFSEDDFIGSQYWAECDVAWCNVAAGAVTVDPNQLPNWFNDVIDDIQSELVKPWRLKILENLKERNNKEKIGYEEYEKVTETSSWIKSGEVKMARYDGTFEDCLIELEWVSSKAGMDCGTLTILNSDGITTKMQLLLNEITCIMTCSEPGYTRLAIYSPRLPTTLSPIRLQFAGDSDLEDWLSHLSSVTARLNNVEGCPSNDSIWITNNLGEIFVTDPQILREQQQKTNDGLYCQEIDVSATETPYLVKLHNGMPYGSVLQITGCVYDDADQIRFDLQSNATVRLRHKSEYFRNMPLHINPRFHEKCIVLNSMEMSNWENEIRESKMVFTPGKEFKLIIKSEQSGFKLIVDDKDFTTFKHRSQNPNTIVSMHCSGRVKLFKIIYETTDVILSMSELFWRQMGGHLRKVETCSAGITWGISYDHNLWMYTKGWGGFLKGLEISNTGINNMTDTHHYYIYENQRWNPISGFSTAALPTDRHLWSDVTGRHKRSKEFNKLLSVHWQFVSDWLVDFHIPNGCDREGWQYAVDFPMTYHAKKQFSDLVRRRRWYRKCRLNTKGPWLEIGQTKVIDVALQSFEDSDFIAAWAISSAGDALFRKNVSVANNAGNSWEHISCDMPLISISCSSENKVWAITKSGAILFRQGITLNNLYGDSWKRIDAPSNMQFKQISAGEKGVWALDTQSRLAVRREITIACPEGTHWQVIPNIANDPPNLDSDSTIGYKCVSVGKVVMAIANSGYICKRNGITKDNPIGTGWDIGIMGNWNYICVNSY</sequence>
<keyword evidence="7" id="KW-1185">Reference proteome</keyword>
<dbReference type="SUPFAM" id="SSF49899">
    <property type="entry name" value="Concanavalin A-like lectins/glucanases"/>
    <property type="match status" value="1"/>
</dbReference>
<feature type="region of interest" description="Disordered" evidence="4">
    <location>
        <begin position="162"/>
        <end position="191"/>
    </location>
</feature>
<evidence type="ECO:0000256" key="4">
    <source>
        <dbReference type="SAM" id="MobiDB-lite"/>
    </source>
</evidence>
<feature type="domain" description="Galectin" evidence="5">
    <location>
        <begin position="1231"/>
        <end position="1370"/>
    </location>
</feature>
<dbReference type="SMART" id="SM00706">
    <property type="entry name" value="TECPR"/>
    <property type="match status" value="11"/>
</dbReference>
<dbReference type="Pfam" id="PF19193">
    <property type="entry name" value="Tectonin"/>
    <property type="match status" value="2"/>
</dbReference>
<dbReference type="SMART" id="SM00693">
    <property type="entry name" value="DysFN"/>
    <property type="match status" value="2"/>
</dbReference>
<dbReference type="InterPro" id="IPR006614">
    <property type="entry name" value="Peroxin/Ferlin"/>
</dbReference>
<evidence type="ECO:0000313" key="6">
    <source>
        <dbReference type="EMBL" id="KAG5678461.1"/>
    </source>
</evidence>
<dbReference type="GO" id="GO:0030246">
    <property type="term" value="F:carbohydrate binding"/>
    <property type="evidence" value="ECO:0007669"/>
    <property type="project" value="UniProtKB-KW"/>
</dbReference>
<gene>
    <name evidence="6" type="ORF">PVAND_008133</name>
</gene>
<keyword evidence="3" id="KW-0677">Repeat</keyword>
<dbReference type="Pfam" id="PF06398">
    <property type="entry name" value="Pex24p"/>
    <property type="match status" value="2"/>
</dbReference>
<feature type="compositionally biased region" description="Low complexity" evidence="4">
    <location>
        <begin position="858"/>
        <end position="880"/>
    </location>
</feature>
<dbReference type="SMART" id="SM00276">
    <property type="entry name" value="GLECT"/>
    <property type="match status" value="1"/>
</dbReference>
<name>A0A9J6C962_POLVA</name>
<dbReference type="Pfam" id="PF06462">
    <property type="entry name" value="Hyd_WA"/>
    <property type="match status" value="4"/>
</dbReference>
<dbReference type="GO" id="GO:0005102">
    <property type="term" value="F:signaling receptor binding"/>
    <property type="evidence" value="ECO:0007669"/>
    <property type="project" value="InterPro"/>
</dbReference>
<dbReference type="Gene3D" id="2.60.120.200">
    <property type="match status" value="1"/>
</dbReference>
<feature type="region of interest" description="Disordered" evidence="4">
    <location>
        <begin position="857"/>
        <end position="928"/>
    </location>
</feature>
<dbReference type="PANTHER" id="PTHR23250:SF1">
    <property type="entry name" value="TECTONIN BETA-PROPELLER REPEAT-CONTAINING PROTEIN 1"/>
    <property type="match status" value="1"/>
</dbReference>
<evidence type="ECO:0000256" key="2">
    <source>
        <dbReference type="ARBA" id="ARBA00022734"/>
    </source>
</evidence>
<dbReference type="Pfam" id="PF14722">
    <property type="entry name" value="KRAP_IP3R_bind"/>
    <property type="match status" value="1"/>
</dbReference>
<dbReference type="Proteomes" id="UP001107558">
    <property type="component" value="Chromosome 2"/>
</dbReference>
<proteinExistence type="inferred from homology"/>
<dbReference type="SMART" id="SM01257">
    <property type="entry name" value="KRAP_IP3R_bind"/>
    <property type="match status" value="1"/>
</dbReference>
<dbReference type="PANTHER" id="PTHR23250">
    <property type="entry name" value="DYSFERLIN-RELATED"/>
    <property type="match status" value="1"/>
</dbReference>
<evidence type="ECO:0000256" key="3">
    <source>
        <dbReference type="ARBA" id="ARBA00022737"/>
    </source>
</evidence>
<feature type="compositionally biased region" description="Basic and acidic residues" evidence="4">
    <location>
        <begin position="917"/>
        <end position="928"/>
    </location>
</feature>
<dbReference type="PROSITE" id="PS51304">
    <property type="entry name" value="GALECTIN"/>
    <property type="match status" value="1"/>
</dbReference>
<evidence type="ECO:0000313" key="7">
    <source>
        <dbReference type="Proteomes" id="UP001107558"/>
    </source>
</evidence>
<feature type="region of interest" description="Disordered" evidence="4">
    <location>
        <begin position="1"/>
        <end position="22"/>
    </location>
</feature>
<dbReference type="InterPro" id="IPR029325">
    <property type="entry name" value="ITPR-bd"/>
</dbReference>
<dbReference type="InterPro" id="IPR006624">
    <property type="entry name" value="Beta-propeller_rpt_TECPR"/>
</dbReference>
<comment type="similarity">
    <text evidence="1">Belongs to the TECPR1 family.</text>
</comment>
<dbReference type="GO" id="GO:0005737">
    <property type="term" value="C:cytoplasm"/>
    <property type="evidence" value="ECO:0007669"/>
    <property type="project" value="UniProtKB-ARBA"/>
</dbReference>
<dbReference type="InterPro" id="IPR010482">
    <property type="entry name" value="TECPR1-like_DysF"/>
</dbReference>
<keyword evidence="2" id="KW-0430">Lectin</keyword>
<dbReference type="GO" id="GO:0098588">
    <property type="term" value="C:bounding membrane of organelle"/>
    <property type="evidence" value="ECO:0007669"/>
    <property type="project" value="UniProtKB-ARBA"/>
</dbReference>
<feature type="compositionally biased region" description="Polar residues" evidence="4">
    <location>
        <begin position="887"/>
        <end position="900"/>
    </location>
</feature>
<dbReference type="OrthoDB" id="72441at2759"/>